<dbReference type="Pfam" id="PF03960">
    <property type="entry name" value="ArsC"/>
    <property type="match status" value="1"/>
</dbReference>
<keyword evidence="2 4" id="KW-0560">Oxidoreductase</keyword>
<organism evidence="5 6">
    <name type="scientific">Tepidicaulis marinus</name>
    <dbReference type="NCBI Taxonomy" id="1333998"/>
    <lineage>
        <taxon>Bacteria</taxon>
        <taxon>Pseudomonadati</taxon>
        <taxon>Pseudomonadota</taxon>
        <taxon>Alphaproteobacteria</taxon>
        <taxon>Hyphomicrobiales</taxon>
        <taxon>Parvibaculaceae</taxon>
        <taxon>Tepidicaulis</taxon>
    </lineage>
</organism>
<dbReference type="Proteomes" id="UP000028702">
    <property type="component" value="Unassembled WGS sequence"/>
</dbReference>
<dbReference type="EMBL" id="BBIO01000010">
    <property type="protein sequence ID" value="GAK45573.1"/>
    <property type="molecule type" value="Genomic_DNA"/>
</dbReference>
<dbReference type="PANTHER" id="PTHR30041:SF4">
    <property type="entry name" value="ARSENATE REDUCTASE"/>
    <property type="match status" value="1"/>
</dbReference>
<dbReference type="PANTHER" id="PTHR30041">
    <property type="entry name" value="ARSENATE REDUCTASE"/>
    <property type="match status" value="1"/>
</dbReference>
<evidence type="ECO:0000256" key="1">
    <source>
        <dbReference type="ARBA" id="ARBA00007198"/>
    </source>
</evidence>
<reference evidence="5 6" key="1">
    <citation type="submission" date="2014-07" db="EMBL/GenBank/DDBJ databases">
        <title>Tepidicaulis marinum gen. nov., sp. nov., a novel marine bacterium denitrifying nitrate to nitrous oxide strictly under microaerobic conditions.</title>
        <authorList>
            <person name="Takeuchi M."/>
            <person name="Yamagishi T."/>
            <person name="Kamagata Y."/>
            <person name="Oshima K."/>
            <person name="Hattori M."/>
            <person name="Katayama T."/>
            <person name="Hanada S."/>
            <person name="Tamaki H."/>
            <person name="Marumo K."/>
            <person name="Maeda H."/>
            <person name="Nedachi M."/>
            <person name="Iwasaki W."/>
            <person name="Suwa Y."/>
            <person name="Sakata S."/>
        </authorList>
    </citation>
    <scope>NUCLEOTIDE SEQUENCE [LARGE SCALE GENOMIC DNA]</scope>
    <source>
        <strain evidence="5 6">MA2</strain>
    </source>
</reference>
<proteinExistence type="inferred from homology"/>
<dbReference type="SUPFAM" id="SSF52833">
    <property type="entry name" value="Thioredoxin-like"/>
    <property type="match status" value="1"/>
</dbReference>
<comment type="caution">
    <text evidence="5">The sequence shown here is derived from an EMBL/GenBank/DDBJ whole genome shotgun (WGS) entry which is preliminary data.</text>
</comment>
<dbReference type="InterPro" id="IPR006659">
    <property type="entry name" value="Arsenate_reductase"/>
</dbReference>
<dbReference type="RefSeq" id="WP_045446835.1">
    <property type="nucleotide sequence ID" value="NZ_BBIO01000010.1"/>
</dbReference>
<protein>
    <recommendedName>
        <fullName evidence="4">Arsenate reductase</fullName>
        <ecNumber evidence="4">1.20.4.1</ecNumber>
    </recommendedName>
</protein>
<dbReference type="Gene3D" id="3.40.30.10">
    <property type="entry name" value="Glutaredoxin"/>
    <property type="match status" value="1"/>
</dbReference>
<sequence>MTATIYHNPRCSKSRQTLALLEEKGESPQIIEYLKTPPSEAELKDILAKLGLSARDIIRKGEDAYKELGLADEGLSEDQLIAAMVKNPILIERPIVVKGGKAALGRPPEGVIKIL</sequence>
<keyword evidence="6" id="KW-1185">Reference proteome</keyword>
<dbReference type="NCBIfam" id="TIGR00014">
    <property type="entry name" value="arsC"/>
    <property type="match status" value="1"/>
</dbReference>
<evidence type="ECO:0000313" key="5">
    <source>
        <dbReference type="EMBL" id="GAK45573.1"/>
    </source>
</evidence>
<gene>
    <name evidence="5" type="ORF">M2A_2072</name>
</gene>
<evidence type="ECO:0000256" key="2">
    <source>
        <dbReference type="ARBA" id="ARBA00023002"/>
    </source>
</evidence>
<accession>A0A081BC05</accession>
<dbReference type="eggNOG" id="COG1393">
    <property type="taxonomic scope" value="Bacteria"/>
</dbReference>
<dbReference type="CDD" id="cd03034">
    <property type="entry name" value="ArsC_ArsC"/>
    <property type="match status" value="1"/>
</dbReference>
<evidence type="ECO:0000256" key="4">
    <source>
        <dbReference type="RuleBase" id="RU362029"/>
    </source>
</evidence>
<dbReference type="InterPro" id="IPR036249">
    <property type="entry name" value="Thioredoxin-like_sf"/>
</dbReference>
<dbReference type="GO" id="GO:0008794">
    <property type="term" value="F:arsenate reductase (glutaredoxin) activity"/>
    <property type="evidence" value="ECO:0007669"/>
    <property type="project" value="UniProtKB-UniRule"/>
</dbReference>
<dbReference type="InterPro" id="IPR006660">
    <property type="entry name" value="Arsenate_reductase-like"/>
</dbReference>
<evidence type="ECO:0000256" key="3">
    <source>
        <dbReference type="PROSITE-ProRule" id="PRU01282"/>
    </source>
</evidence>
<comment type="catalytic activity">
    <reaction evidence="4">
        <text>[glutaredoxin]-dithiol + arsenate + glutathione + H(+) = glutathionyl-S-S-[glutaredoxin] + arsenite + H2O</text>
        <dbReference type="Rhea" id="RHEA:22016"/>
        <dbReference type="Rhea" id="RHEA-COMP:10729"/>
        <dbReference type="Rhea" id="RHEA-COMP:17668"/>
        <dbReference type="ChEBI" id="CHEBI:15377"/>
        <dbReference type="ChEBI" id="CHEBI:15378"/>
        <dbReference type="ChEBI" id="CHEBI:29242"/>
        <dbReference type="ChEBI" id="CHEBI:29950"/>
        <dbReference type="ChEBI" id="CHEBI:48597"/>
        <dbReference type="ChEBI" id="CHEBI:57925"/>
        <dbReference type="ChEBI" id="CHEBI:146199"/>
        <dbReference type="EC" id="1.20.4.1"/>
    </reaction>
</comment>
<dbReference type="EC" id="1.20.4.1" evidence="4"/>
<evidence type="ECO:0000313" key="6">
    <source>
        <dbReference type="Proteomes" id="UP000028702"/>
    </source>
</evidence>
<dbReference type="PROSITE" id="PS51353">
    <property type="entry name" value="ARSC"/>
    <property type="match status" value="1"/>
</dbReference>
<name>A0A081BC05_9HYPH</name>
<comment type="similarity">
    <text evidence="1 3 4">Belongs to the ArsC family.</text>
</comment>
<dbReference type="STRING" id="1333998.M2A_2072"/>
<dbReference type="AlphaFoldDB" id="A0A081BC05"/>